<reference evidence="1 2" key="1">
    <citation type="submission" date="2018-11" db="EMBL/GenBank/DDBJ databases">
        <authorList>
            <consortium name="Pathogen Informatics"/>
        </authorList>
    </citation>
    <scope>NUCLEOTIDE SEQUENCE [LARGE SCALE GENOMIC DNA]</scope>
    <source>
        <strain evidence="1 2">Zambia</strain>
    </source>
</reference>
<protein>
    <submittedName>
        <fullName evidence="1">Uncharacterized protein</fullName>
    </submittedName>
</protein>
<evidence type="ECO:0000313" key="2">
    <source>
        <dbReference type="Proteomes" id="UP000277204"/>
    </source>
</evidence>
<dbReference type="EMBL" id="UZAI01019379">
    <property type="protein sequence ID" value="VDP44917.1"/>
    <property type="molecule type" value="Genomic_DNA"/>
</dbReference>
<dbReference type="InterPro" id="IPR000477">
    <property type="entry name" value="RT_dom"/>
</dbReference>
<organism evidence="1 2">
    <name type="scientific">Schistosoma margrebowiei</name>
    <dbReference type="NCBI Taxonomy" id="48269"/>
    <lineage>
        <taxon>Eukaryota</taxon>
        <taxon>Metazoa</taxon>
        <taxon>Spiralia</taxon>
        <taxon>Lophotrochozoa</taxon>
        <taxon>Platyhelminthes</taxon>
        <taxon>Trematoda</taxon>
        <taxon>Digenea</taxon>
        <taxon>Strigeidida</taxon>
        <taxon>Schistosomatoidea</taxon>
        <taxon>Schistosomatidae</taxon>
        <taxon>Schistosoma</taxon>
    </lineage>
</organism>
<dbReference type="InterPro" id="IPR043502">
    <property type="entry name" value="DNA/RNA_pol_sf"/>
</dbReference>
<proteinExistence type="predicted"/>
<sequence>MAIRQIKSGKAAGTDNIPVEAIKADVRSCTDQIATLRIIVEQSIEWNSSLYINFIDYEKAFDSMDRTTLWKLLRHYGVPQKIVNIIRNSYDGLNCKIVHGGQLTKSFEVKTGVRQGFLLSPFLFLLVIDCIMKTSTSEVKHGIQWTSRMQLDDLALLSQTQQQMQEKTNRVAAASVAVGLNIHKGKSKVLRYNTACTDPITIDRENLEDVKTFTYLGSIIDEHGESDADVNARIGKATAAYLQLRNIWNSKQLSTNTKVRIFNTNVKTVLLYGPQTWRTTKAIIQKIQVFINSCLRKILQIRWPDTISNNLLWERTNQIPVEEEIRKKRWK</sequence>
<dbReference type="InterPro" id="IPR045609">
    <property type="entry name" value="DUF6451"/>
</dbReference>
<dbReference type="PROSITE" id="PS50878">
    <property type="entry name" value="RT_POL"/>
    <property type="match status" value="1"/>
</dbReference>
<dbReference type="Proteomes" id="UP000277204">
    <property type="component" value="Unassembled WGS sequence"/>
</dbReference>
<accession>A0A183N3J0</accession>
<keyword evidence="2" id="KW-1185">Reference proteome</keyword>
<evidence type="ECO:0000313" key="1">
    <source>
        <dbReference type="EMBL" id="VDP44917.1"/>
    </source>
</evidence>
<dbReference type="PANTHER" id="PTHR47027:SF25">
    <property type="entry name" value="REVERSE TRANSCRIPTASE DOMAIN-CONTAINING PROTEIN"/>
    <property type="match status" value="1"/>
</dbReference>
<dbReference type="AlphaFoldDB" id="A0A183N3J0"/>
<dbReference type="PANTHER" id="PTHR47027">
    <property type="entry name" value="REVERSE TRANSCRIPTASE DOMAIN-CONTAINING PROTEIN"/>
    <property type="match status" value="1"/>
</dbReference>
<name>A0A183N3J0_9TREM</name>
<dbReference type="Pfam" id="PF00078">
    <property type="entry name" value="RVT_1"/>
    <property type="match status" value="1"/>
</dbReference>
<gene>
    <name evidence="1" type="ORF">SMRZ_LOCUS22865</name>
</gene>
<dbReference type="SUPFAM" id="SSF56672">
    <property type="entry name" value="DNA/RNA polymerases"/>
    <property type="match status" value="1"/>
</dbReference>
<dbReference type="Pfam" id="PF20049">
    <property type="entry name" value="DUF6451"/>
    <property type="match status" value="1"/>
</dbReference>